<keyword evidence="3 5" id="KW-0012">Acyltransferase</keyword>
<dbReference type="GO" id="GO:0050182">
    <property type="term" value="F:phosphate butyryltransferase activity"/>
    <property type="evidence" value="ECO:0007669"/>
    <property type="project" value="UniProtKB-EC"/>
</dbReference>
<reference evidence="5" key="1">
    <citation type="submission" date="2022-05" db="EMBL/GenBank/DDBJ databases">
        <title>Expanded diversity of anoxic marine methylotrophy in a Black Sea sulfate reducing microorganism.</title>
        <authorList>
            <person name="Fischer P.Q."/>
            <person name="Stams A.J.M."/>
            <person name="Villanueva L."/>
            <person name="Sousa D.Z."/>
        </authorList>
    </citation>
    <scope>NUCLEOTIDE SEQUENCE</scope>
    <source>
        <strain evidence="5">P130</strain>
    </source>
</reference>
<keyword evidence="6" id="KW-1185">Reference proteome</keyword>
<dbReference type="PIRSF" id="PIRSF000428">
    <property type="entry name" value="P_Ac_trans"/>
    <property type="match status" value="1"/>
</dbReference>
<dbReference type="Proteomes" id="UP001176021">
    <property type="component" value="Unassembled WGS sequence"/>
</dbReference>
<evidence type="ECO:0000259" key="4">
    <source>
        <dbReference type="Pfam" id="PF01515"/>
    </source>
</evidence>
<dbReference type="PANTHER" id="PTHR43356:SF2">
    <property type="entry name" value="PHOSPHATE ACETYLTRANSFERASE"/>
    <property type="match status" value="1"/>
</dbReference>
<keyword evidence="2 5" id="KW-0808">Transferase</keyword>
<gene>
    <name evidence="5" type="ORF">M8H41_06930</name>
</gene>
<dbReference type="InterPro" id="IPR012147">
    <property type="entry name" value="P_Ac_Bu_trans"/>
</dbReference>
<evidence type="ECO:0000256" key="1">
    <source>
        <dbReference type="ARBA" id="ARBA00005656"/>
    </source>
</evidence>
<feature type="domain" description="Phosphate acetyl/butaryl transferase" evidence="4">
    <location>
        <begin position="75"/>
        <end position="293"/>
    </location>
</feature>
<protein>
    <submittedName>
        <fullName evidence="5">Phosphate butyryltransferase</fullName>
        <ecNumber evidence="5">2.3.1.19</ecNumber>
    </submittedName>
</protein>
<dbReference type="PANTHER" id="PTHR43356">
    <property type="entry name" value="PHOSPHATE ACETYLTRANSFERASE"/>
    <property type="match status" value="1"/>
</dbReference>
<evidence type="ECO:0000313" key="6">
    <source>
        <dbReference type="Proteomes" id="UP001176021"/>
    </source>
</evidence>
<dbReference type="Pfam" id="PF01515">
    <property type="entry name" value="PTA_PTB"/>
    <property type="match status" value="1"/>
</dbReference>
<comment type="similarity">
    <text evidence="1">Belongs to the phosphate acetyltransferase and butyryltransferase family.</text>
</comment>
<dbReference type="InterPro" id="IPR050500">
    <property type="entry name" value="Phos_Acetyltrans/Butyryltrans"/>
</dbReference>
<name>A0ABT8QRS1_9FIRM</name>
<dbReference type="EMBL" id="JAMJEV010000005">
    <property type="protein sequence ID" value="MDO0822586.1"/>
    <property type="molecule type" value="Genomic_DNA"/>
</dbReference>
<dbReference type="RefSeq" id="WP_301999093.1">
    <property type="nucleotide sequence ID" value="NZ_JAMJEV010000005.1"/>
</dbReference>
<dbReference type="NCBIfam" id="NF004472">
    <property type="entry name" value="PRK05805.1"/>
    <property type="match status" value="1"/>
</dbReference>
<comment type="caution">
    <text evidence="5">The sequence shown here is derived from an EMBL/GenBank/DDBJ whole genome shotgun (WGS) entry which is preliminary data.</text>
</comment>
<evidence type="ECO:0000256" key="3">
    <source>
        <dbReference type="ARBA" id="ARBA00023315"/>
    </source>
</evidence>
<sequence>MKKISEILEYAKNLKPKTIAVAVAQDLEVLSAVSQAKRAGIANAILVGDKGKIEEIARQNAIPLSEFEIIDVKDVSDSCIKAVSLVSEGKAQILMKGMVDTSIYLKAVLDKEVGLRTGNTLSSVGVTEIKGYDSLILFSDAAMNPAPDVNAKKQIIENAVTVAHAIGIVEPKVAVLSAKEKVDPKVPLTIDAKELEDMNKRGEIVGCIVAGPISLDIAVSREASTHKGYTNPVGGNADILIVPNLEAGNVFYKSITYFSDSKSAGVIVGAKAPVIVTSRSDNDETKLNSIALSVLLADKFELVTLLKRVV</sequence>
<proteinExistence type="inferred from homology"/>
<dbReference type="NCBIfam" id="NF006045">
    <property type="entry name" value="PRK08190.1"/>
    <property type="match status" value="1"/>
</dbReference>
<dbReference type="InterPro" id="IPR002505">
    <property type="entry name" value="PTA_PTB"/>
</dbReference>
<dbReference type="SUPFAM" id="SSF53659">
    <property type="entry name" value="Isocitrate/Isopropylmalate dehydrogenase-like"/>
    <property type="match status" value="1"/>
</dbReference>
<evidence type="ECO:0000313" key="5">
    <source>
        <dbReference type="EMBL" id="MDO0822586.1"/>
    </source>
</evidence>
<dbReference type="EC" id="2.3.1.19" evidence="5"/>
<accession>A0ABT8QRS1</accession>
<evidence type="ECO:0000256" key="2">
    <source>
        <dbReference type="ARBA" id="ARBA00022679"/>
    </source>
</evidence>
<organism evidence="5 6">
    <name type="scientific">Desulfosporosinus nitroreducens</name>
    <dbReference type="NCBI Taxonomy" id="2018668"/>
    <lineage>
        <taxon>Bacteria</taxon>
        <taxon>Bacillati</taxon>
        <taxon>Bacillota</taxon>
        <taxon>Clostridia</taxon>
        <taxon>Eubacteriales</taxon>
        <taxon>Desulfitobacteriaceae</taxon>
        <taxon>Desulfosporosinus</taxon>
    </lineage>
</organism>
<dbReference type="Gene3D" id="3.40.718.10">
    <property type="entry name" value="Isopropylmalate Dehydrogenase"/>
    <property type="match status" value="1"/>
</dbReference>